<evidence type="ECO:0000256" key="1">
    <source>
        <dbReference type="SAM" id="Phobius"/>
    </source>
</evidence>
<geneLocation type="plasmid" evidence="3">
    <name>pjcm18538 dna</name>
</geneLocation>
<dbReference type="KEGG" id="marz:MARA_39730"/>
<accession>A0A7I7S3G4</accession>
<keyword evidence="3" id="KW-1185">Reference proteome</keyword>
<keyword evidence="1" id="KW-0812">Transmembrane</keyword>
<organism evidence="2 3">
    <name type="scientific">Mycolicibacterium arabiense</name>
    <dbReference type="NCBI Taxonomy" id="1286181"/>
    <lineage>
        <taxon>Bacteria</taxon>
        <taxon>Bacillati</taxon>
        <taxon>Actinomycetota</taxon>
        <taxon>Actinomycetes</taxon>
        <taxon>Mycobacteriales</taxon>
        <taxon>Mycobacteriaceae</taxon>
        <taxon>Mycolicibacterium</taxon>
    </lineage>
</organism>
<name>A0A7I7S3G4_9MYCO</name>
<dbReference type="EMBL" id="AP022593">
    <property type="protein sequence ID" value="BBY50505.1"/>
    <property type="molecule type" value="Genomic_DNA"/>
</dbReference>
<proteinExistence type="predicted"/>
<feature type="transmembrane region" description="Helical" evidence="1">
    <location>
        <begin position="14"/>
        <end position="34"/>
    </location>
</feature>
<dbReference type="Proteomes" id="UP000467428">
    <property type="component" value="Chromosome"/>
</dbReference>
<evidence type="ECO:0000313" key="3">
    <source>
        <dbReference type="Proteomes" id="UP000467428"/>
    </source>
</evidence>
<reference evidence="2 3" key="1">
    <citation type="journal article" date="2019" name="Emerg. Microbes Infect.">
        <title>Comprehensive subspecies identification of 175 nontuberculous mycobacteria species based on 7547 genomic profiles.</title>
        <authorList>
            <person name="Matsumoto Y."/>
            <person name="Kinjo T."/>
            <person name="Motooka D."/>
            <person name="Nabeya D."/>
            <person name="Jung N."/>
            <person name="Uechi K."/>
            <person name="Horii T."/>
            <person name="Iida T."/>
            <person name="Fujita J."/>
            <person name="Nakamura S."/>
        </authorList>
    </citation>
    <scope>NUCLEOTIDE SEQUENCE [LARGE SCALE GENOMIC DNA]</scope>
    <source>
        <strain evidence="2 3">JCM 18538</strain>
    </source>
</reference>
<protein>
    <submittedName>
        <fullName evidence="2">Uncharacterized protein</fullName>
    </submittedName>
</protein>
<keyword evidence="1" id="KW-0472">Membrane</keyword>
<keyword evidence="1" id="KW-1133">Transmembrane helix</keyword>
<gene>
    <name evidence="2" type="ORF">MARA_39730</name>
</gene>
<dbReference type="AlphaFoldDB" id="A0A7I7S3G4"/>
<sequence length="70" mass="7338">MAVDPDPVTLSRRVALALVGVGSAFVFAKGVGLLREVPAPSAGGYRRGVAGKTPNAQSYPVRDQRVLRAF</sequence>
<evidence type="ECO:0000313" key="2">
    <source>
        <dbReference type="EMBL" id="BBY50505.1"/>
    </source>
</evidence>